<comment type="caution">
    <text evidence="5">The sequence shown here is derived from an EMBL/GenBank/DDBJ whole genome shotgun (WGS) entry which is preliminary data.</text>
</comment>
<evidence type="ECO:0000313" key="6">
    <source>
        <dbReference type="Proteomes" id="UP000177925"/>
    </source>
</evidence>
<proteinExistence type="predicted"/>
<dbReference type="Gene3D" id="1.25.40.10">
    <property type="entry name" value="Tetratricopeptide repeat domain"/>
    <property type="match status" value="1"/>
</dbReference>
<dbReference type="Pfam" id="PF13432">
    <property type="entry name" value="TPR_16"/>
    <property type="match status" value="2"/>
</dbReference>
<dbReference type="AlphaFoldDB" id="A0A1F6TB12"/>
<feature type="chain" id="PRO_5009526636" evidence="4">
    <location>
        <begin position="20"/>
        <end position="252"/>
    </location>
</feature>
<evidence type="ECO:0000256" key="2">
    <source>
        <dbReference type="ARBA" id="ARBA00022803"/>
    </source>
</evidence>
<protein>
    <submittedName>
        <fullName evidence="5">Type IV pilus biogenesis/stability protein PilW</fullName>
    </submittedName>
</protein>
<keyword evidence="1" id="KW-0677">Repeat</keyword>
<evidence type="ECO:0000256" key="4">
    <source>
        <dbReference type="SAM" id="SignalP"/>
    </source>
</evidence>
<dbReference type="PROSITE" id="PS51257">
    <property type="entry name" value="PROKAR_LIPOPROTEIN"/>
    <property type="match status" value="1"/>
</dbReference>
<evidence type="ECO:0000256" key="3">
    <source>
        <dbReference type="PROSITE-ProRule" id="PRU00339"/>
    </source>
</evidence>
<dbReference type="Proteomes" id="UP000177925">
    <property type="component" value="Unassembled WGS sequence"/>
</dbReference>
<dbReference type="PANTHER" id="PTHR44943">
    <property type="entry name" value="CELLULOSE SYNTHASE OPERON PROTEIN C"/>
    <property type="match status" value="1"/>
</dbReference>
<evidence type="ECO:0000313" key="5">
    <source>
        <dbReference type="EMBL" id="OGI42235.1"/>
    </source>
</evidence>
<dbReference type="PROSITE" id="PS50005">
    <property type="entry name" value="TPR"/>
    <property type="match status" value="1"/>
</dbReference>
<dbReference type="EMBL" id="MFSS01000095">
    <property type="protein sequence ID" value="OGI42235.1"/>
    <property type="molecule type" value="Genomic_DNA"/>
</dbReference>
<accession>A0A1F6TB12</accession>
<dbReference type="SUPFAM" id="SSF48452">
    <property type="entry name" value="TPR-like"/>
    <property type="match status" value="1"/>
</dbReference>
<dbReference type="InterPro" id="IPR051685">
    <property type="entry name" value="Ycf3/AcsC/BcsC/TPR_MFPF"/>
</dbReference>
<dbReference type="SMART" id="SM00028">
    <property type="entry name" value="TPR"/>
    <property type="match status" value="4"/>
</dbReference>
<dbReference type="InterPro" id="IPR013360">
    <property type="entry name" value="Pilus_4_PilW"/>
</dbReference>
<dbReference type="NCBIfam" id="TIGR02521">
    <property type="entry name" value="type_IV_pilW"/>
    <property type="match status" value="1"/>
</dbReference>
<dbReference type="InterPro" id="IPR019734">
    <property type="entry name" value="TPR_rpt"/>
</dbReference>
<feature type="repeat" description="TPR" evidence="3">
    <location>
        <begin position="35"/>
        <end position="68"/>
    </location>
</feature>
<evidence type="ECO:0000256" key="1">
    <source>
        <dbReference type="ARBA" id="ARBA00022737"/>
    </source>
</evidence>
<dbReference type="STRING" id="1817758.A2150_06320"/>
<keyword evidence="4" id="KW-0732">Signal</keyword>
<gene>
    <name evidence="5" type="ORF">A2150_06320</name>
</gene>
<feature type="signal peptide" evidence="4">
    <location>
        <begin position="1"/>
        <end position="19"/>
    </location>
</feature>
<organism evidence="5 6">
    <name type="scientific">Candidatus Muproteobacteria bacterium RBG_16_64_11</name>
    <dbReference type="NCBI Taxonomy" id="1817758"/>
    <lineage>
        <taxon>Bacteria</taxon>
        <taxon>Pseudomonadati</taxon>
        <taxon>Pseudomonadota</taxon>
        <taxon>Candidatus Muproteobacteria</taxon>
    </lineage>
</organism>
<name>A0A1F6TB12_9PROT</name>
<dbReference type="InterPro" id="IPR011990">
    <property type="entry name" value="TPR-like_helical_dom_sf"/>
</dbReference>
<keyword evidence="2 3" id="KW-0802">TPR repeat</keyword>
<dbReference type="PANTHER" id="PTHR44943:SF8">
    <property type="entry name" value="TPR REPEAT-CONTAINING PROTEIN MJ0263"/>
    <property type="match status" value="1"/>
</dbReference>
<sequence>MNIRLATAVVLAVTLAACASREEQIANDARSSRLVETRTQLAASYMQRNQLDVALEELEKALAVEPDNSQANNVMAILQIRLKNDEKAEQYFRRALSAQSDNSEARNNYGVFLCERGRLDEAENQFKTALVNPLYKTPEIASINAGTCLLKKNAPDLAEKYFRSALQANPKSPTALYQMAILNFTAKQFLPARGFIQRYMEVGNDTPESLLLAIRIEHALGAKDAQAQYAARLRSKFPDSPEARQLSDWSGG</sequence>
<reference evidence="5 6" key="1">
    <citation type="journal article" date="2016" name="Nat. Commun.">
        <title>Thousands of microbial genomes shed light on interconnected biogeochemical processes in an aquifer system.</title>
        <authorList>
            <person name="Anantharaman K."/>
            <person name="Brown C.T."/>
            <person name="Hug L.A."/>
            <person name="Sharon I."/>
            <person name="Castelle C.J."/>
            <person name="Probst A.J."/>
            <person name="Thomas B.C."/>
            <person name="Singh A."/>
            <person name="Wilkins M.J."/>
            <person name="Karaoz U."/>
            <person name="Brodie E.L."/>
            <person name="Williams K.H."/>
            <person name="Hubbard S.S."/>
            <person name="Banfield J.F."/>
        </authorList>
    </citation>
    <scope>NUCLEOTIDE SEQUENCE [LARGE SCALE GENOMIC DNA]</scope>
</reference>